<comment type="caution">
    <text evidence="2">The sequence shown here is derived from an EMBL/GenBank/DDBJ whole genome shotgun (WGS) entry which is preliminary data.</text>
</comment>
<feature type="transmembrane region" description="Helical" evidence="1">
    <location>
        <begin position="124"/>
        <end position="146"/>
    </location>
</feature>
<accession>A0A023AXE4</accession>
<dbReference type="VEuPathDB" id="CryptoDB:GNI_177730"/>
<protein>
    <submittedName>
        <fullName evidence="2">SNARE</fullName>
    </submittedName>
</protein>
<dbReference type="AlphaFoldDB" id="A0A023AXE4"/>
<keyword evidence="1" id="KW-0812">Transmembrane</keyword>
<proteinExistence type="predicted"/>
<organism evidence="2 3">
    <name type="scientific">Gregarina niphandrodes</name>
    <name type="common">Septate eugregarine</name>
    <dbReference type="NCBI Taxonomy" id="110365"/>
    <lineage>
        <taxon>Eukaryota</taxon>
        <taxon>Sar</taxon>
        <taxon>Alveolata</taxon>
        <taxon>Apicomplexa</taxon>
        <taxon>Conoidasida</taxon>
        <taxon>Gregarinasina</taxon>
        <taxon>Eugregarinorida</taxon>
        <taxon>Gregarinidae</taxon>
        <taxon>Gregarina</taxon>
    </lineage>
</organism>
<dbReference type="EMBL" id="AFNH02001337">
    <property type="protein sequence ID" value="EZG43292.1"/>
    <property type="molecule type" value="Genomic_DNA"/>
</dbReference>
<keyword evidence="1" id="KW-0472">Membrane</keyword>
<dbReference type="Proteomes" id="UP000019763">
    <property type="component" value="Unassembled WGS sequence"/>
</dbReference>
<sequence length="160" mass="18079">MQPANSVAVWESRIKRTLADSRLLENEARQLLTASGHERSYLLDGAVRDRSPQEDVLREAEVLDESLSMVEQAILSGRESARRLHGQNRTLKSAHRRVRSALQSAGVSLGVINAVERRIGLDRALVAVGMFVTLLAIYLFFCWWKTLSPLWFVQLIHNKS</sequence>
<evidence type="ECO:0000313" key="3">
    <source>
        <dbReference type="Proteomes" id="UP000019763"/>
    </source>
</evidence>
<evidence type="ECO:0000313" key="2">
    <source>
        <dbReference type="EMBL" id="EZG43292.1"/>
    </source>
</evidence>
<name>A0A023AXE4_GRENI</name>
<dbReference type="GeneID" id="22916021"/>
<keyword evidence="1" id="KW-1133">Transmembrane helix</keyword>
<reference evidence="2" key="1">
    <citation type="submission" date="2013-12" db="EMBL/GenBank/DDBJ databases">
        <authorList>
            <person name="Omoto C.K."/>
            <person name="Sibley D."/>
            <person name="Venepally P."/>
            <person name="Hadjithomas M."/>
            <person name="Karamycheva S."/>
            <person name="Brunk B."/>
            <person name="Roos D."/>
            <person name="Caler E."/>
            <person name="Lorenzi H."/>
        </authorList>
    </citation>
    <scope>NUCLEOTIDE SEQUENCE</scope>
</reference>
<evidence type="ECO:0000256" key="1">
    <source>
        <dbReference type="SAM" id="Phobius"/>
    </source>
</evidence>
<dbReference type="Pfam" id="PF12352">
    <property type="entry name" value="V-SNARE_C"/>
    <property type="match status" value="1"/>
</dbReference>
<keyword evidence="3" id="KW-1185">Reference proteome</keyword>
<dbReference type="RefSeq" id="XP_011133450.1">
    <property type="nucleotide sequence ID" value="XM_011135148.1"/>
</dbReference>
<dbReference type="OrthoDB" id="158360at2759"/>
<gene>
    <name evidence="2" type="ORF">GNI_177730</name>
</gene>